<evidence type="ECO:0000256" key="8">
    <source>
        <dbReference type="ARBA" id="ARBA00023136"/>
    </source>
</evidence>
<dbReference type="Gene3D" id="1.10.287.70">
    <property type="match status" value="1"/>
</dbReference>
<evidence type="ECO:0000256" key="3">
    <source>
        <dbReference type="ARBA" id="ARBA00022692"/>
    </source>
</evidence>
<dbReference type="InterPro" id="IPR001320">
    <property type="entry name" value="Iontro_rcpt_C"/>
</dbReference>
<feature type="transmembrane region" description="Helical" evidence="18">
    <location>
        <begin position="841"/>
        <end position="862"/>
    </location>
</feature>
<feature type="binding site" evidence="15">
    <location>
        <position position="703"/>
    </location>
    <ligand>
        <name>L-glutamate</name>
        <dbReference type="ChEBI" id="CHEBI:29985"/>
    </ligand>
</feature>
<evidence type="ECO:0000313" key="22">
    <source>
        <dbReference type="Proteomes" id="UP000085678"/>
    </source>
</evidence>
<keyword evidence="17" id="KW-1015">Disulfide bond</keyword>
<evidence type="ECO:0000256" key="18">
    <source>
        <dbReference type="SAM" id="Phobius"/>
    </source>
</evidence>
<dbReference type="InterPro" id="IPR019594">
    <property type="entry name" value="Glu/Gly-bd"/>
</dbReference>
<dbReference type="SMART" id="SM00079">
    <property type="entry name" value="PBPe"/>
    <property type="match status" value="1"/>
</dbReference>
<dbReference type="InterPro" id="IPR015683">
    <property type="entry name" value="Ionotropic_Glu_rcpt"/>
</dbReference>
<sequence>METPEITLWLILCAFTRLSINGQRAEAYVPENIPIGAILGKESRQVETAVRYKIKQFNGKKGSDYLGFKVEASLHSDVNVDNPNEFIGSMCDQMNKGIFAFIGSSHLPAAASAFDFAEKFHMPYFTTSRGGVTSLRKHFYSLHMLPDHLDAIIDVMLHYKWTDYIYYIFDDEDGFGRLSYIYKRLEELGQQIPIAGAKLNDTNNAYAELRMLDNLPQRFANKKIILDMSSHSVLKKVLEQISIVGMNKHGYHYILGTLAIEELNLTQFRHGGVNITGFSLLNYTYYELDKFIEDWAKPPPEGTGMKTIELTSALFVDSISVITKSLNTMMINKKDVFSNIFRDGALYNNGTRGIKCFSRYQPTPWIHGPGIIEAIKTPRVAGLSGEIVFDAYGKRINYSMDVLEVSLDSGPIKIGDWSKENGFLTNKLGEGLEDKKPNVTATRTIQIITTVLAAPYVMMRKPEPGQILTGVDRYEGYCVELAKLLSEVVPFNYTIKIVEDGQYGTLDSNGRWDGMVGELTRQTADMAIAPLTIKSMRERVVDFSKPFMRTGISVMIKKPEKQKPGVFSFMDPLDREIWMSITFAFVGVSIVMFLVSRISPYEWNIVKNNGDGMKLKNAFTLKNSMWFSFGALMQQGTDDCPSSVSGRLVGSAWWFFTLIIISSYTANLAAFLTIESMVPPVNSAEELANQVDIKYGTMEKGSTYDFFKSSKMETYKKMFKFMSSQDPKDVFVRDNEEGVKKVQNSKGKYAYLVESTTNEYHNQRKPCDTMKVGANLDSKGYGVATYQGHPLRDAVNLAILKMHEDGTLTKLKQKWWYDKGECGSSSDSKTNELTLSNVAGIFYILIGGLALAMLVSLCEFLYNSRQDSIMYKKSFKDTARTQARLSISGRCGMGGKDRSSFDNSSAYGVPYAYTAPNGMITFRGYDEKTDTEV</sequence>
<dbReference type="PANTHER" id="PTHR18966">
    <property type="entry name" value="IONOTROPIC GLUTAMATE RECEPTOR"/>
    <property type="match status" value="1"/>
</dbReference>
<evidence type="ECO:0000256" key="10">
    <source>
        <dbReference type="ARBA" id="ARBA00023180"/>
    </source>
</evidence>
<evidence type="ECO:0000256" key="4">
    <source>
        <dbReference type="ARBA" id="ARBA00022729"/>
    </source>
</evidence>
<dbReference type="FunCoup" id="A0A1S3I492">
    <property type="interactions" value="222"/>
</dbReference>
<comment type="subcellular location">
    <subcellularLocation>
        <location evidence="14">Postsynaptic cell membrane</location>
        <topology evidence="14">Multi-pass membrane protein</topology>
    </subcellularLocation>
</comment>
<feature type="site" description="Interaction with the cone snail toxin Con-ikot-ikot" evidence="16">
    <location>
        <position position="681"/>
    </location>
</feature>
<dbReference type="Pfam" id="PF10613">
    <property type="entry name" value="Lig_chan-Glu_bd"/>
    <property type="match status" value="1"/>
</dbReference>
<feature type="binding site" evidence="15">
    <location>
        <position position="702"/>
    </location>
    <ligand>
        <name>L-glutamate</name>
        <dbReference type="ChEBI" id="CHEBI:29985"/>
    </ligand>
</feature>
<gene>
    <name evidence="23" type="primary">LOC106160195</name>
</gene>
<feature type="disulfide bond" evidence="17">
    <location>
        <begin position="767"/>
        <end position="822"/>
    </location>
</feature>
<keyword evidence="22" id="KW-1185">Reference proteome</keyword>
<name>A0A1S3I492_LINAN</name>
<dbReference type="PRINTS" id="PR00177">
    <property type="entry name" value="NMDARECEPTOR"/>
</dbReference>
<evidence type="ECO:0000256" key="12">
    <source>
        <dbReference type="ARBA" id="ARBA00023286"/>
    </source>
</evidence>
<keyword evidence="6" id="KW-0770">Synapse</keyword>
<dbReference type="SUPFAM" id="SSF53850">
    <property type="entry name" value="Periplasmic binding protein-like II"/>
    <property type="match status" value="1"/>
</dbReference>
<evidence type="ECO:0000256" key="19">
    <source>
        <dbReference type="SAM" id="SignalP"/>
    </source>
</evidence>
<evidence type="ECO:0000256" key="17">
    <source>
        <dbReference type="PIRSR" id="PIRSR601508-3"/>
    </source>
</evidence>
<dbReference type="Proteomes" id="UP000085678">
    <property type="component" value="Unplaced"/>
</dbReference>
<keyword evidence="4 19" id="KW-0732">Signal</keyword>
<dbReference type="RefSeq" id="XP_013392184.1">
    <property type="nucleotide sequence ID" value="XM_013536730.1"/>
</dbReference>
<evidence type="ECO:0000259" key="20">
    <source>
        <dbReference type="SMART" id="SM00079"/>
    </source>
</evidence>
<dbReference type="GO" id="GO:0022824">
    <property type="term" value="F:transmitter-gated monoatomic ion channel activity"/>
    <property type="evidence" value="ECO:0007669"/>
    <property type="project" value="UniProtKB-ARBA"/>
</dbReference>
<keyword evidence="10" id="KW-0325">Glycoprotein</keyword>
<dbReference type="FunFam" id="1.10.287.70:FF:000105">
    <property type="entry name" value="Eye-enriched kainate receptor, isoform A"/>
    <property type="match status" value="1"/>
</dbReference>
<keyword evidence="1" id="KW-0813">Transport</keyword>
<dbReference type="GO" id="GO:0045211">
    <property type="term" value="C:postsynaptic membrane"/>
    <property type="evidence" value="ECO:0007669"/>
    <property type="project" value="UniProtKB-SubCell"/>
</dbReference>
<feature type="transmembrane region" description="Helical" evidence="18">
    <location>
        <begin position="652"/>
        <end position="674"/>
    </location>
</feature>
<dbReference type="AlphaFoldDB" id="A0A1S3I492"/>
<dbReference type="InterPro" id="IPR028082">
    <property type="entry name" value="Peripla_BP_I"/>
</dbReference>
<feature type="binding site" evidence="15">
    <location>
        <position position="532"/>
    </location>
    <ligand>
        <name>L-glutamate</name>
        <dbReference type="ChEBI" id="CHEBI:29985"/>
    </ligand>
</feature>
<evidence type="ECO:0000256" key="6">
    <source>
        <dbReference type="ARBA" id="ARBA00023018"/>
    </source>
</evidence>
<dbReference type="OrthoDB" id="5984008at2759"/>
<keyword evidence="2" id="KW-1003">Cell membrane</keyword>
<dbReference type="GeneID" id="106160195"/>
<dbReference type="InterPro" id="IPR001828">
    <property type="entry name" value="ANF_lig-bd_rcpt"/>
</dbReference>
<dbReference type="SMART" id="SM00918">
    <property type="entry name" value="Lig_chan-Glu_bd"/>
    <property type="match status" value="1"/>
</dbReference>
<keyword evidence="11" id="KW-0628">Postsynaptic cell membrane</keyword>
<protein>
    <submittedName>
        <fullName evidence="23">Glutamate receptor 4</fullName>
    </submittedName>
</protein>
<keyword evidence="3 18" id="KW-0812">Transmembrane</keyword>
<evidence type="ECO:0000256" key="15">
    <source>
        <dbReference type="PIRSR" id="PIRSR601508-1"/>
    </source>
</evidence>
<dbReference type="Pfam" id="PF00060">
    <property type="entry name" value="Lig_chan"/>
    <property type="match status" value="1"/>
</dbReference>
<feature type="domain" description="Ionotropic glutamate receptor C-terminal" evidence="20">
    <location>
        <begin position="445"/>
        <end position="818"/>
    </location>
</feature>
<proteinExistence type="predicted"/>
<feature type="domain" description="Ionotropic glutamate receptor L-glutamate and glycine-binding" evidence="21">
    <location>
        <begin position="455"/>
        <end position="521"/>
    </location>
</feature>
<dbReference type="Gene3D" id="3.40.50.2300">
    <property type="match status" value="2"/>
</dbReference>
<feature type="site" description="Interaction with the cone snail toxin Con-ikot-ikot" evidence="16">
    <location>
        <position position="708"/>
    </location>
</feature>
<evidence type="ECO:0000256" key="13">
    <source>
        <dbReference type="ARBA" id="ARBA00023303"/>
    </source>
</evidence>
<accession>A0A1S3I492</accession>
<feature type="site" description="Interaction with the cone snail toxin Con-ikot-ikot" evidence="16">
    <location>
        <position position="801"/>
    </location>
</feature>
<evidence type="ECO:0000256" key="1">
    <source>
        <dbReference type="ARBA" id="ARBA00022448"/>
    </source>
</evidence>
<feature type="chain" id="PRO_5010211777" evidence="19">
    <location>
        <begin position="28"/>
        <end position="933"/>
    </location>
</feature>
<dbReference type="GO" id="GO:0007166">
    <property type="term" value="P:cell surface receptor signaling pathway"/>
    <property type="evidence" value="ECO:0007669"/>
    <property type="project" value="UniProtKB-ARBA"/>
</dbReference>
<reference evidence="23" key="1">
    <citation type="submission" date="2025-08" db="UniProtKB">
        <authorList>
            <consortium name="RefSeq"/>
        </authorList>
    </citation>
    <scope>IDENTIFICATION</scope>
    <source>
        <tissue evidence="23">Gonads</tissue>
    </source>
</reference>
<feature type="transmembrane region" description="Helical" evidence="18">
    <location>
        <begin position="577"/>
        <end position="595"/>
    </location>
</feature>
<evidence type="ECO:0000256" key="2">
    <source>
        <dbReference type="ARBA" id="ARBA00022475"/>
    </source>
</evidence>
<keyword evidence="12" id="KW-1071">Ligand-gated ion channel</keyword>
<evidence type="ECO:0000256" key="11">
    <source>
        <dbReference type="ARBA" id="ARBA00023257"/>
    </source>
</evidence>
<evidence type="ECO:0000256" key="7">
    <source>
        <dbReference type="ARBA" id="ARBA00023065"/>
    </source>
</evidence>
<keyword evidence="13" id="KW-0407">Ion channel</keyword>
<dbReference type="STRING" id="7574.A0A1S3I492"/>
<keyword evidence="5 18" id="KW-1133">Transmembrane helix</keyword>
<keyword evidence="7" id="KW-0406">Ion transport</keyword>
<dbReference type="OMA" id="WDFFQRS"/>
<dbReference type="Gene3D" id="3.40.190.10">
    <property type="entry name" value="Periplasmic binding protein-like II"/>
    <property type="match status" value="2"/>
</dbReference>
<feature type="binding site" evidence="15">
    <location>
        <position position="537"/>
    </location>
    <ligand>
        <name>L-glutamate</name>
        <dbReference type="ChEBI" id="CHEBI:29985"/>
    </ligand>
</feature>
<dbReference type="InParanoid" id="A0A1S3I492"/>
<evidence type="ECO:0000256" key="16">
    <source>
        <dbReference type="PIRSR" id="PIRSR601508-2"/>
    </source>
</evidence>
<dbReference type="FunFam" id="3.40.190.10:FF:000001">
    <property type="entry name" value="Glutamate receptor ionotropic, kainate 2"/>
    <property type="match status" value="1"/>
</dbReference>
<evidence type="ECO:0000256" key="9">
    <source>
        <dbReference type="ARBA" id="ARBA00023170"/>
    </source>
</evidence>
<feature type="binding site" evidence="15">
    <location>
        <position position="530"/>
    </location>
    <ligand>
        <name>L-glutamate</name>
        <dbReference type="ChEBI" id="CHEBI:29985"/>
    </ligand>
</feature>
<evidence type="ECO:0000259" key="21">
    <source>
        <dbReference type="SMART" id="SM00918"/>
    </source>
</evidence>
<dbReference type="InterPro" id="IPR001508">
    <property type="entry name" value="Iono_Glu_rcpt_met"/>
</dbReference>
<feature type="disulfide bond" evidence="17">
    <location>
        <begin position="91"/>
        <end position="356"/>
    </location>
</feature>
<keyword evidence="9 23" id="KW-0675">Receptor</keyword>
<dbReference type="Pfam" id="PF01094">
    <property type="entry name" value="ANF_receptor"/>
    <property type="match status" value="1"/>
</dbReference>
<dbReference type="KEGG" id="lak:106160195"/>
<feature type="signal peptide" evidence="19">
    <location>
        <begin position="1"/>
        <end position="27"/>
    </location>
</feature>
<evidence type="ECO:0000256" key="14">
    <source>
        <dbReference type="ARBA" id="ARBA00034104"/>
    </source>
</evidence>
<feature type="binding site" evidence="15">
    <location>
        <position position="754"/>
    </location>
    <ligand>
        <name>L-glutamate</name>
        <dbReference type="ChEBI" id="CHEBI:29985"/>
    </ligand>
</feature>
<dbReference type="SUPFAM" id="SSF53822">
    <property type="entry name" value="Periplasmic binding protein-like I"/>
    <property type="match status" value="1"/>
</dbReference>
<evidence type="ECO:0000256" key="5">
    <source>
        <dbReference type="ARBA" id="ARBA00022989"/>
    </source>
</evidence>
<dbReference type="FunFam" id="3.40.190.10:FF:000087">
    <property type="entry name" value="glutamate receptor 4 isoform X2"/>
    <property type="match status" value="1"/>
</dbReference>
<keyword evidence="8 18" id="KW-0472">Membrane</keyword>
<evidence type="ECO:0000313" key="23">
    <source>
        <dbReference type="RefSeq" id="XP_013392184.1"/>
    </source>
</evidence>
<organism evidence="22 23">
    <name type="scientific">Lingula anatina</name>
    <name type="common">Brachiopod</name>
    <name type="synonym">Lingula unguis</name>
    <dbReference type="NCBI Taxonomy" id="7574"/>
    <lineage>
        <taxon>Eukaryota</taxon>
        <taxon>Metazoa</taxon>
        <taxon>Spiralia</taxon>
        <taxon>Lophotrochozoa</taxon>
        <taxon>Brachiopoda</taxon>
        <taxon>Linguliformea</taxon>
        <taxon>Lingulata</taxon>
        <taxon>Lingulida</taxon>
        <taxon>Linguloidea</taxon>
        <taxon>Lingulidae</taxon>
        <taxon>Lingula</taxon>
    </lineage>
</organism>